<organism evidence="3 4">
    <name type="scientific">Celeribacter baekdonensis</name>
    <dbReference type="NCBI Taxonomy" id="875171"/>
    <lineage>
        <taxon>Bacteria</taxon>
        <taxon>Pseudomonadati</taxon>
        <taxon>Pseudomonadota</taxon>
        <taxon>Alphaproteobacteria</taxon>
        <taxon>Rhodobacterales</taxon>
        <taxon>Roseobacteraceae</taxon>
        <taxon>Celeribacter</taxon>
    </lineage>
</organism>
<name>A0A1G7I7Z6_9RHOB</name>
<dbReference type="Pfam" id="PF08327">
    <property type="entry name" value="AHSA1"/>
    <property type="match status" value="1"/>
</dbReference>
<dbReference type="SUPFAM" id="SSF55961">
    <property type="entry name" value="Bet v1-like"/>
    <property type="match status" value="1"/>
</dbReference>
<dbReference type="CDD" id="cd08894">
    <property type="entry name" value="SRPBCC_CalC_Aha1-like_1"/>
    <property type="match status" value="1"/>
</dbReference>
<evidence type="ECO:0000313" key="3">
    <source>
        <dbReference type="EMBL" id="SDF08830.1"/>
    </source>
</evidence>
<gene>
    <name evidence="3" type="ORF">SAMN04488117_102227</name>
</gene>
<sequence length="151" mass="16814">MDRSAENRTMTLSRDIAAPVAVIWSAWTDPEALPKWWGPDGFSCRTTRIDLRDGGEWVFDMIGPDGTVFPNHHRYTRVIPMERIEYELLWGENGPKHAEASAIFEPTGHGSRITLRMIFSSDAEYQEAKGFGAVELGMQTLGKLAAFVGAA</sequence>
<dbReference type="AlphaFoldDB" id="A0A1G7I7Z6"/>
<dbReference type="EMBL" id="FNBL01000002">
    <property type="protein sequence ID" value="SDF08830.1"/>
    <property type="molecule type" value="Genomic_DNA"/>
</dbReference>
<dbReference type="Gene3D" id="3.30.530.20">
    <property type="match status" value="1"/>
</dbReference>
<dbReference type="OrthoDB" id="9805228at2"/>
<comment type="similarity">
    <text evidence="1">Belongs to the AHA1 family.</text>
</comment>
<evidence type="ECO:0000259" key="2">
    <source>
        <dbReference type="Pfam" id="PF08327"/>
    </source>
</evidence>
<dbReference type="InterPro" id="IPR023393">
    <property type="entry name" value="START-like_dom_sf"/>
</dbReference>
<reference evidence="3 4" key="1">
    <citation type="submission" date="2016-10" db="EMBL/GenBank/DDBJ databases">
        <authorList>
            <person name="de Groot N.N."/>
        </authorList>
    </citation>
    <scope>NUCLEOTIDE SEQUENCE [LARGE SCALE GENOMIC DNA]</scope>
    <source>
        <strain evidence="3 4">DSM 27375</strain>
    </source>
</reference>
<evidence type="ECO:0000313" key="4">
    <source>
        <dbReference type="Proteomes" id="UP000182284"/>
    </source>
</evidence>
<dbReference type="RefSeq" id="WP_074641946.1">
    <property type="nucleotide sequence ID" value="NZ_FNBL01000002.1"/>
</dbReference>
<accession>A0A1G7I7Z6</accession>
<evidence type="ECO:0000256" key="1">
    <source>
        <dbReference type="ARBA" id="ARBA00006817"/>
    </source>
</evidence>
<dbReference type="InterPro" id="IPR013538">
    <property type="entry name" value="ASHA1/2-like_C"/>
</dbReference>
<proteinExistence type="inferred from homology"/>
<protein>
    <submittedName>
        <fullName evidence="3">Uncharacterized conserved protein YndB, AHSA1/START domain</fullName>
    </submittedName>
</protein>
<dbReference type="Proteomes" id="UP000182284">
    <property type="component" value="Unassembled WGS sequence"/>
</dbReference>
<feature type="domain" description="Activator of Hsp90 ATPase homologue 1/2-like C-terminal" evidence="2">
    <location>
        <begin position="18"/>
        <end position="148"/>
    </location>
</feature>